<dbReference type="EMBL" id="BGPR01000433">
    <property type="protein sequence ID" value="GBM19914.1"/>
    <property type="molecule type" value="Genomic_DNA"/>
</dbReference>
<dbReference type="Proteomes" id="UP000499080">
    <property type="component" value="Unassembled WGS sequence"/>
</dbReference>
<evidence type="ECO:0000313" key="1">
    <source>
        <dbReference type="EMBL" id="GBM19914.1"/>
    </source>
</evidence>
<accession>A0A4Y2DW84</accession>
<protein>
    <submittedName>
        <fullName evidence="1">Uncharacterized protein</fullName>
    </submittedName>
</protein>
<gene>
    <name evidence="1" type="ORF">AVEN_2858_1</name>
</gene>
<organism evidence="1 2">
    <name type="scientific">Araneus ventricosus</name>
    <name type="common">Orbweaver spider</name>
    <name type="synonym">Epeira ventricosa</name>
    <dbReference type="NCBI Taxonomy" id="182803"/>
    <lineage>
        <taxon>Eukaryota</taxon>
        <taxon>Metazoa</taxon>
        <taxon>Ecdysozoa</taxon>
        <taxon>Arthropoda</taxon>
        <taxon>Chelicerata</taxon>
        <taxon>Arachnida</taxon>
        <taxon>Araneae</taxon>
        <taxon>Araneomorphae</taxon>
        <taxon>Entelegynae</taxon>
        <taxon>Araneoidea</taxon>
        <taxon>Araneidae</taxon>
        <taxon>Araneus</taxon>
    </lineage>
</organism>
<name>A0A4Y2DW84_ARAVE</name>
<reference evidence="1 2" key="1">
    <citation type="journal article" date="2019" name="Sci. Rep.">
        <title>Orb-weaving spider Araneus ventricosus genome elucidates the spidroin gene catalogue.</title>
        <authorList>
            <person name="Kono N."/>
            <person name="Nakamura H."/>
            <person name="Ohtoshi R."/>
            <person name="Moran D.A.P."/>
            <person name="Shinohara A."/>
            <person name="Yoshida Y."/>
            <person name="Fujiwara M."/>
            <person name="Mori M."/>
            <person name="Tomita M."/>
            <person name="Arakawa K."/>
        </authorList>
    </citation>
    <scope>NUCLEOTIDE SEQUENCE [LARGE SCALE GENOMIC DNA]</scope>
</reference>
<evidence type="ECO:0000313" key="2">
    <source>
        <dbReference type="Proteomes" id="UP000499080"/>
    </source>
</evidence>
<comment type="caution">
    <text evidence="1">The sequence shown here is derived from an EMBL/GenBank/DDBJ whole genome shotgun (WGS) entry which is preliminary data.</text>
</comment>
<dbReference type="AlphaFoldDB" id="A0A4Y2DW84"/>
<proteinExistence type="predicted"/>
<sequence length="82" mass="9119">MSYFHAISTLTEPPLGNWLRPVLTCSERDAAVAHSYDLSTMTSFTELLGRRLYLTSVVECLPIDAVRKFEEGWKGSGVALVI</sequence>
<keyword evidence="2" id="KW-1185">Reference proteome</keyword>